<dbReference type="FunCoup" id="A0A061E9B2">
    <property type="interactions" value="55"/>
</dbReference>
<gene>
    <name evidence="5" type="ORF">TCM_010872</name>
</gene>
<dbReference type="InterPro" id="IPR029058">
    <property type="entry name" value="AB_hydrolase_fold"/>
</dbReference>
<comment type="subcellular location">
    <subcellularLocation>
        <location evidence="1">Secreted</location>
    </subcellularLocation>
</comment>
<dbReference type="PANTHER" id="PTHR11802:SF454">
    <property type="entry name" value="SERINE CARBOXYPEPTIDASE-LIKE 50"/>
    <property type="match status" value="1"/>
</dbReference>
<protein>
    <recommendedName>
        <fullName evidence="4">Carboxypeptidase</fullName>
        <ecNumber evidence="4">3.4.16.-</ecNumber>
    </recommendedName>
</protein>
<feature type="signal peptide" evidence="4">
    <location>
        <begin position="1"/>
        <end position="30"/>
    </location>
</feature>
<proteinExistence type="inferred from homology"/>
<dbReference type="EMBL" id="CM001880">
    <property type="protein sequence ID" value="EOY00967.1"/>
    <property type="molecule type" value="Genomic_DNA"/>
</dbReference>
<comment type="similarity">
    <text evidence="2 4">Belongs to the peptidase S10 family.</text>
</comment>
<accession>A0A061E9B2</accession>
<dbReference type="eggNOG" id="KOG1282">
    <property type="taxonomic scope" value="Eukaryota"/>
</dbReference>
<keyword evidence="4" id="KW-0732">Signal</keyword>
<keyword evidence="4 5" id="KW-0121">Carboxypeptidase</keyword>
<dbReference type="Gene3D" id="3.40.50.1820">
    <property type="entry name" value="alpha/beta hydrolase"/>
    <property type="match status" value="1"/>
</dbReference>
<dbReference type="PANTHER" id="PTHR11802">
    <property type="entry name" value="SERINE PROTEASE FAMILY S10 SERINE CARBOXYPEPTIDASE"/>
    <property type="match status" value="1"/>
</dbReference>
<dbReference type="AlphaFoldDB" id="A0A061E9B2"/>
<organism evidence="5 6">
    <name type="scientific">Theobroma cacao</name>
    <name type="common">Cacao</name>
    <name type="synonym">Cocoa</name>
    <dbReference type="NCBI Taxonomy" id="3641"/>
    <lineage>
        <taxon>Eukaryota</taxon>
        <taxon>Viridiplantae</taxon>
        <taxon>Streptophyta</taxon>
        <taxon>Embryophyta</taxon>
        <taxon>Tracheophyta</taxon>
        <taxon>Spermatophyta</taxon>
        <taxon>Magnoliopsida</taxon>
        <taxon>eudicotyledons</taxon>
        <taxon>Gunneridae</taxon>
        <taxon>Pentapetalae</taxon>
        <taxon>rosids</taxon>
        <taxon>malvids</taxon>
        <taxon>Malvales</taxon>
        <taxon>Malvaceae</taxon>
        <taxon>Byttnerioideae</taxon>
        <taxon>Theobroma</taxon>
    </lineage>
</organism>
<dbReference type="FunFam" id="3.40.50.1820:FF:000163">
    <property type="entry name" value="Carboxypeptidase"/>
    <property type="match status" value="1"/>
</dbReference>
<evidence type="ECO:0000256" key="4">
    <source>
        <dbReference type="RuleBase" id="RU361156"/>
    </source>
</evidence>
<reference evidence="5 6" key="1">
    <citation type="journal article" date="2013" name="Genome Biol.">
        <title>The genome sequence of the most widely cultivated cacao type and its use to identify candidate genes regulating pod color.</title>
        <authorList>
            <person name="Motamayor J.C."/>
            <person name="Mockaitis K."/>
            <person name="Schmutz J."/>
            <person name="Haiminen N."/>
            <person name="Iii D.L."/>
            <person name="Cornejo O."/>
            <person name="Findley S.D."/>
            <person name="Zheng P."/>
            <person name="Utro F."/>
            <person name="Royaert S."/>
            <person name="Saski C."/>
            <person name="Jenkins J."/>
            <person name="Podicheti R."/>
            <person name="Zhao M."/>
            <person name="Scheffler B.E."/>
            <person name="Stack J.C."/>
            <person name="Feltus F.A."/>
            <person name="Mustiga G.M."/>
            <person name="Amores F."/>
            <person name="Phillips W."/>
            <person name="Marelli J.P."/>
            <person name="May G.D."/>
            <person name="Shapiro H."/>
            <person name="Ma J."/>
            <person name="Bustamante C.D."/>
            <person name="Schnell R.J."/>
            <person name="Main D."/>
            <person name="Gilbert D."/>
            <person name="Parida L."/>
            <person name="Kuhn D.N."/>
        </authorList>
    </citation>
    <scope>NUCLEOTIDE SEQUENCE [LARGE SCALE GENOMIC DNA]</scope>
    <source>
        <strain evidence="6">cv. Matina 1-6</strain>
    </source>
</reference>
<evidence type="ECO:0000256" key="3">
    <source>
        <dbReference type="ARBA" id="ARBA00022525"/>
    </source>
</evidence>
<feature type="chain" id="PRO_5006511977" description="Carboxypeptidase" evidence="4">
    <location>
        <begin position="31"/>
        <end position="520"/>
    </location>
</feature>
<evidence type="ECO:0000313" key="5">
    <source>
        <dbReference type="EMBL" id="EOY00967.1"/>
    </source>
</evidence>
<evidence type="ECO:0000313" key="6">
    <source>
        <dbReference type="Proteomes" id="UP000026915"/>
    </source>
</evidence>
<dbReference type="SUPFAM" id="SSF53474">
    <property type="entry name" value="alpha/beta-Hydrolases"/>
    <property type="match status" value="2"/>
</dbReference>
<keyword evidence="4" id="KW-0645">Protease</keyword>
<evidence type="ECO:0000256" key="1">
    <source>
        <dbReference type="ARBA" id="ARBA00004613"/>
    </source>
</evidence>
<keyword evidence="6" id="KW-1185">Reference proteome</keyword>
<dbReference type="GO" id="GO:0004185">
    <property type="term" value="F:serine-type carboxypeptidase activity"/>
    <property type="evidence" value="ECO:0000318"/>
    <property type="project" value="GO_Central"/>
</dbReference>
<dbReference type="InParanoid" id="A0A061E9B2"/>
<dbReference type="HOGENOM" id="CLU_008523_10_1_1"/>
<evidence type="ECO:0000256" key="2">
    <source>
        <dbReference type="ARBA" id="ARBA00009431"/>
    </source>
</evidence>
<dbReference type="GO" id="GO:0005576">
    <property type="term" value="C:extracellular region"/>
    <property type="evidence" value="ECO:0007669"/>
    <property type="project" value="UniProtKB-SubCell"/>
</dbReference>
<dbReference type="Pfam" id="PF00450">
    <property type="entry name" value="Peptidase_S10"/>
    <property type="match status" value="2"/>
</dbReference>
<dbReference type="OMA" id="WYYNYLQ"/>
<dbReference type="Proteomes" id="UP000026915">
    <property type="component" value="Chromosome 2"/>
</dbReference>
<sequence length="520" mass="57903">MARIKSTAANACFFLLKLLFLCSLPYRSSSTPLFPKEALPTKSGYLPVNPATGSAIFYSFYEAQSPTSPLSHTPLLIWLQGGPGCSSMIGNLFELGPWWVVSSHNQNVDHLSLERNPGSWNRLFGLLFLDSPIGTGFSIASTPQEIPRDQNSVAKHLFAAITSFTSLDPLFKYRPIYITGESYAGKYVPAIGYYILNKNPQLPVSQRVNLRGVAIGDGLTDPITQVATHADSAYYSGLINQRQKGELEEAQREAVELVKIGNWSEATNARSRVLRMLENMTGLATLYDYTKKKPYQTQFATRFLNIAEVKKALRVNESIVFEECSDVVGAALHEDVMKSVKYMVEFLVKNSKVLLYQGLYDLRDGVVSTEAWVKTMKWEGLEKFLMADRELWKVNGELAGYVQKWGSLTHVVVLGAGHLLPADQALNSQDMIENWVLEKGQFGGQKKVSKRVNLRGLVIGDGLTDPITQFANYADNACYLVMVNERQKGELEEAQWEGAKLVKMGNWSEATDARSLEPRG</sequence>
<keyword evidence="4" id="KW-0378">Hydrolase</keyword>
<dbReference type="PROSITE" id="PS00131">
    <property type="entry name" value="CARBOXYPEPT_SER_SER"/>
    <property type="match status" value="1"/>
</dbReference>
<dbReference type="PRINTS" id="PR00724">
    <property type="entry name" value="CRBOXYPTASEC"/>
</dbReference>
<name>A0A061E9B2_THECC</name>
<dbReference type="GO" id="GO:0006508">
    <property type="term" value="P:proteolysis"/>
    <property type="evidence" value="ECO:0007669"/>
    <property type="project" value="UniProtKB-KW"/>
</dbReference>
<dbReference type="InterPro" id="IPR018202">
    <property type="entry name" value="Ser_caboxypep_ser_AS"/>
</dbReference>
<keyword evidence="3" id="KW-0964">Secreted</keyword>
<dbReference type="EC" id="3.4.16.-" evidence="4"/>
<dbReference type="Gramene" id="EOY00967">
    <property type="protein sequence ID" value="EOY00967"/>
    <property type="gene ID" value="TCM_010872"/>
</dbReference>
<dbReference type="InterPro" id="IPR001563">
    <property type="entry name" value="Peptidase_S10"/>
</dbReference>